<evidence type="ECO:0000256" key="1">
    <source>
        <dbReference type="SAM" id="MobiDB-lite"/>
    </source>
</evidence>
<sequence length="66" mass="7046">AIHPHEQEGADLHPPRQGSHAAEQPQAAHPLLRPRGEAGRGAGRRPGGLPHRGERAHRPALPQEGL</sequence>
<dbReference type="EMBL" id="CADCTC010000309">
    <property type="protein sequence ID" value="CAA9303949.1"/>
    <property type="molecule type" value="Genomic_DNA"/>
</dbReference>
<accession>A0A6J4KEP8</accession>
<feature type="compositionally biased region" description="Basic and acidic residues" evidence="1">
    <location>
        <begin position="1"/>
        <end position="14"/>
    </location>
</feature>
<reference evidence="2" key="1">
    <citation type="submission" date="2020-02" db="EMBL/GenBank/DDBJ databases">
        <authorList>
            <person name="Meier V. D."/>
        </authorList>
    </citation>
    <scope>NUCLEOTIDE SEQUENCE</scope>
    <source>
        <strain evidence="2">AVDCRST_MAG77</strain>
    </source>
</reference>
<evidence type="ECO:0000313" key="2">
    <source>
        <dbReference type="EMBL" id="CAA9303949.1"/>
    </source>
</evidence>
<dbReference type="AlphaFoldDB" id="A0A6J4KEP8"/>
<feature type="region of interest" description="Disordered" evidence="1">
    <location>
        <begin position="1"/>
        <end position="66"/>
    </location>
</feature>
<organism evidence="2">
    <name type="scientific">uncultured Chloroflexota bacterium</name>
    <dbReference type="NCBI Taxonomy" id="166587"/>
    <lineage>
        <taxon>Bacteria</taxon>
        <taxon>Bacillati</taxon>
        <taxon>Chloroflexota</taxon>
        <taxon>environmental samples</taxon>
    </lineage>
</organism>
<gene>
    <name evidence="2" type="ORF">AVDCRST_MAG77-5877</name>
</gene>
<proteinExistence type="predicted"/>
<name>A0A6J4KEP8_9CHLR</name>
<feature type="non-terminal residue" evidence="2">
    <location>
        <position position="1"/>
    </location>
</feature>
<feature type="non-terminal residue" evidence="2">
    <location>
        <position position="66"/>
    </location>
</feature>
<protein>
    <submittedName>
        <fullName evidence="2">Uncharacterized protein</fullName>
    </submittedName>
</protein>